<protein>
    <submittedName>
        <fullName evidence="9">CC-NBS-LRR class disease resistance protein</fullName>
    </submittedName>
</protein>
<dbReference type="Pfam" id="PF23598">
    <property type="entry name" value="LRR_14"/>
    <property type="match status" value="1"/>
</dbReference>
<dbReference type="PANTHER" id="PTHR23155">
    <property type="entry name" value="DISEASE RESISTANCE PROTEIN RP"/>
    <property type="match status" value="1"/>
</dbReference>
<evidence type="ECO:0000259" key="5">
    <source>
        <dbReference type="Pfam" id="PF00931"/>
    </source>
</evidence>
<feature type="domain" description="Disease resistance R13L4/SHOC-2-like LRR" evidence="8">
    <location>
        <begin position="672"/>
        <end position="950"/>
    </location>
</feature>
<name>A0A6A2XFH3_HIBSY</name>
<dbReference type="Pfam" id="PF18052">
    <property type="entry name" value="Rx_N"/>
    <property type="match status" value="1"/>
</dbReference>
<dbReference type="Pfam" id="PF00931">
    <property type="entry name" value="NB-ARC"/>
    <property type="match status" value="1"/>
</dbReference>
<dbReference type="InterPro" id="IPR055414">
    <property type="entry name" value="LRR_R13L4/SHOC2-like"/>
</dbReference>
<dbReference type="AlphaFoldDB" id="A0A6A2XFH3"/>
<dbReference type="Pfam" id="PF23559">
    <property type="entry name" value="WHD_DRP"/>
    <property type="match status" value="1"/>
</dbReference>
<evidence type="ECO:0000256" key="2">
    <source>
        <dbReference type="ARBA" id="ARBA00022741"/>
    </source>
</evidence>
<proteinExistence type="predicted"/>
<dbReference type="CDD" id="cd14798">
    <property type="entry name" value="RX-CC_like"/>
    <property type="match status" value="1"/>
</dbReference>
<dbReference type="SUPFAM" id="SSF52540">
    <property type="entry name" value="P-loop containing nucleoside triphosphate hydrolases"/>
    <property type="match status" value="2"/>
</dbReference>
<evidence type="ECO:0000313" key="9">
    <source>
        <dbReference type="EMBL" id="KAE8674493.1"/>
    </source>
</evidence>
<dbReference type="InterPro" id="IPR036388">
    <property type="entry name" value="WH-like_DNA-bd_sf"/>
</dbReference>
<dbReference type="InterPro" id="IPR038005">
    <property type="entry name" value="RX-like_CC"/>
</dbReference>
<evidence type="ECO:0000256" key="3">
    <source>
        <dbReference type="ARBA" id="ARBA00022821"/>
    </source>
</evidence>
<evidence type="ECO:0000313" key="10">
    <source>
        <dbReference type="Proteomes" id="UP000436088"/>
    </source>
</evidence>
<accession>A0A6A2XFH3</accession>
<comment type="caution">
    <text evidence="9">The sequence shown here is derived from an EMBL/GenBank/DDBJ whole genome shotgun (WGS) entry which is preliminary data.</text>
</comment>
<dbReference type="PRINTS" id="PR00364">
    <property type="entry name" value="DISEASERSIST"/>
</dbReference>
<keyword evidence="1" id="KW-0677">Repeat</keyword>
<dbReference type="InterPro" id="IPR044974">
    <property type="entry name" value="Disease_R_plants"/>
</dbReference>
<dbReference type="FunFam" id="3.40.50.300:FF:001091">
    <property type="entry name" value="Probable disease resistance protein At1g61300"/>
    <property type="match status" value="1"/>
</dbReference>
<dbReference type="GO" id="GO:0098542">
    <property type="term" value="P:defense response to other organism"/>
    <property type="evidence" value="ECO:0007669"/>
    <property type="project" value="TreeGrafter"/>
</dbReference>
<evidence type="ECO:0000259" key="6">
    <source>
        <dbReference type="Pfam" id="PF18052"/>
    </source>
</evidence>
<keyword evidence="3" id="KW-0611">Plant defense</keyword>
<gene>
    <name evidence="9" type="ORF">F3Y22_tig00111754pilonHSYRG00147</name>
</gene>
<dbReference type="InterPro" id="IPR041118">
    <property type="entry name" value="Rx_N"/>
</dbReference>
<dbReference type="Proteomes" id="UP000436088">
    <property type="component" value="Unassembled WGS sequence"/>
</dbReference>
<sequence length="1020" mass="116949">MAWSAVASAVTTIGKLLTDEAVYLWGVEKQVDRLQTKLKWMQSLLLEADVKQHDDERIRLLVAEIRELAYDAEDVIEDFALRIGSKKKAGLSGCIKRSACLLKDGWTLHETRSKIEEIFEKILDLIGRLQVYGVKGLRDGDGSSSFIAKQELRRPYPHIIDQNYVERNDGDIEKLVSELVEGTQFKVVSIWGMGGLGKTTLAKKLYHHSRVTSHFEHRAFVFVSQQFQTRKVWKDIISDLGELGENDGKLTDVALASKLFNLLKDEKCLVILDDVWSSEAWDRLKPAFPVARGIHSNSKILLTSRTETIVSHADAGVYSYELPILNPQESWELFEKIAFPPSDSTDKTVYGEIKELRQDKGKRRADDTVDGEIKELRQDKGKRRADDTVDGEIKELGQGKGKQCADDTDDDKKKELGKVMVEQCGGLPLAILVLGGILATKSSLNEWDRVSENVKSYLNRSKVQGQGTMEVLALSYDDLPAHLRSCFLYLSHFPEDYQIEAERLIQLWVAEGIVSSTEEGDGEWGVAEDVAEHYLTELAERCMIQVRDRDVVTSKVETIQMHDLIRDLCLSKAKEENFVFIVDESNAFSLSTIRKVRRVSMHELFETKYIRCPNLRSLSFFNTSELEELYEVEIPSACVEGPFSRLHCFWDILSTYIRFLKARGFWVHIFINLKLLRVLNYEGRKTYVDCKLIGDIGNLIHLRFLSLKGLKFTNSKLPSSLGNLRCLQTLDLRLNEFCDIHVPDVIWRMEELRHLYLPIICDDTTKLRLDTLGNLLTLVNFNTENCYMKDLSYMTKLRELLIRGAFKIEDFNEELKIRSKHLHTLIISNWGEMIDPRSLTHLLSSCGSICKLLMDAKIRKLPEHHYLSSNLTYIYLRRCKLQEDPMPTLEKLPNLRFLVFGDDSFNGERMCCSAKGFPKLESLSLTSLGKLEQWKVDKGAMPCLRRLMIGPCRKLEMLPDELWFITTLQELEIRSMPLEFHDKVVQGGQDLDGLQDISSYSRTYKRRYTTNSEVISKSLL</sequence>
<feature type="domain" description="NB-ARC" evidence="5">
    <location>
        <begin position="170"/>
        <end position="341"/>
    </location>
</feature>
<keyword evidence="2" id="KW-0547">Nucleotide-binding</keyword>
<evidence type="ECO:0000256" key="4">
    <source>
        <dbReference type="SAM" id="MobiDB-lite"/>
    </source>
</evidence>
<dbReference type="Gene3D" id="1.20.5.4130">
    <property type="match status" value="1"/>
</dbReference>
<feature type="region of interest" description="Disordered" evidence="4">
    <location>
        <begin position="377"/>
        <end position="409"/>
    </location>
</feature>
<keyword evidence="10" id="KW-1185">Reference proteome</keyword>
<dbReference type="FunFam" id="1.10.10.10:FF:000322">
    <property type="entry name" value="Probable disease resistance protein At1g63360"/>
    <property type="match status" value="1"/>
</dbReference>
<dbReference type="EMBL" id="VEPZ02001418">
    <property type="protein sequence ID" value="KAE8674493.1"/>
    <property type="molecule type" value="Genomic_DNA"/>
</dbReference>
<dbReference type="InterPro" id="IPR002182">
    <property type="entry name" value="NB-ARC"/>
</dbReference>
<dbReference type="GO" id="GO:0043531">
    <property type="term" value="F:ADP binding"/>
    <property type="evidence" value="ECO:0007669"/>
    <property type="project" value="InterPro"/>
</dbReference>
<feature type="domain" description="Disease resistance N-terminal" evidence="6">
    <location>
        <begin position="5"/>
        <end position="88"/>
    </location>
</feature>
<feature type="domain" description="Disease resistance protein winged helix" evidence="7">
    <location>
        <begin position="493"/>
        <end position="569"/>
    </location>
</feature>
<organism evidence="9 10">
    <name type="scientific">Hibiscus syriacus</name>
    <name type="common">Rose of Sharon</name>
    <dbReference type="NCBI Taxonomy" id="106335"/>
    <lineage>
        <taxon>Eukaryota</taxon>
        <taxon>Viridiplantae</taxon>
        <taxon>Streptophyta</taxon>
        <taxon>Embryophyta</taxon>
        <taxon>Tracheophyta</taxon>
        <taxon>Spermatophyta</taxon>
        <taxon>Magnoliopsida</taxon>
        <taxon>eudicotyledons</taxon>
        <taxon>Gunneridae</taxon>
        <taxon>Pentapetalae</taxon>
        <taxon>rosids</taxon>
        <taxon>malvids</taxon>
        <taxon>Malvales</taxon>
        <taxon>Malvaceae</taxon>
        <taxon>Malvoideae</taxon>
        <taxon>Hibiscus</taxon>
    </lineage>
</organism>
<dbReference type="InterPro" id="IPR042197">
    <property type="entry name" value="Apaf_helical"/>
</dbReference>
<dbReference type="Gene3D" id="1.10.8.430">
    <property type="entry name" value="Helical domain of apoptotic protease-activating factors"/>
    <property type="match status" value="1"/>
</dbReference>
<dbReference type="InterPro" id="IPR032675">
    <property type="entry name" value="LRR_dom_sf"/>
</dbReference>
<dbReference type="SUPFAM" id="SSF52058">
    <property type="entry name" value="L domain-like"/>
    <property type="match status" value="1"/>
</dbReference>
<dbReference type="Gene3D" id="1.10.10.10">
    <property type="entry name" value="Winged helix-like DNA-binding domain superfamily/Winged helix DNA-binding domain"/>
    <property type="match status" value="1"/>
</dbReference>
<evidence type="ECO:0000259" key="8">
    <source>
        <dbReference type="Pfam" id="PF23598"/>
    </source>
</evidence>
<dbReference type="PANTHER" id="PTHR23155:SF1185">
    <property type="entry name" value="DISEASE RESISTANCE RPP8-LIKE PROTEIN 3-RELATED"/>
    <property type="match status" value="1"/>
</dbReference>
<dbReference type="InterPro" id="IPR027417">
    <property type="entry name" value="P-loop_NTPase"/>
</dbReference>
<evidence type="ECO:0000256" key="1">
    <source>
        <dbReference type="ARBA" id="ARBA00022737"/>
    </source>
</evidence>
<dbReference type="Gene3D" id="3.80.10.10">
    <property type="entry name" value="Ribonuclease Inhibitor"/>
    <property type="match status" value="1"/>
</dbReference>
<evidence type="ECO:0000259" key="7">
    <source>
        <dbReference type="Pfam" id="PF23559"/>
    </source>
</evidence>
<dbReference type="Gene3D" id="3.40.50.300">
    <property type="entry name" value="P-loop containing nucleotide triphosphate hydrolases"/>
    <property type="match status" value="1"/>
</dbReference>
<reference evidence="9" key="1">
    <citation type="submission" date="2019-09" db="EMBL/GenBank/DDBJ databases">
        <title>Draft genome information of white flower Hibiscus syriacus.</title>
        <authorList>
            <person name="Kim Y.-M."/>
        </authorList>
    </citation>
    <scope>NUCLEOTIDE SEQUENCE [LARGE SCALE GENOMIC DNA]</scope>
    <source>
        <strain evidence="9">YM2019G1</strain>
    </source>
</reference>
<dbReference type="InterPro" id="IPR058922">
    <property type="entry name" value="WHD_DRP"/>
</dbReference>
<feature type="compositionally biased region" description="Basic and acidic residues" evidence="4">
    <location>
        <begin position="377"/>
        <end position="397"/>
    </location>
</feature>